<dbReference type="InterPro" id="IPR036380">
    <property type="entry name" value="Isochorismatase-like_sf"/>
</dbReference>
<dbReference type="RefSeq" id="XP_064659600.1">
    <property type="nucleotide sequence ID" value="XM_064802239.1"/>
</dbReference>
<evidence type="ECO:0000313" key="13">
    <source>
        <dbReference type="Proteomes" id="UP001337655"/>
    </source>
</evidence>
<evidence type="ECO:0000259" key="11">
    <source>
        <dbReference type="Pfam" id="PF00857"/>
    </source>
</evidence>
<evidence type="ECO:0000256" key="10">
    <source>
        <dbReference type="RuleBase" id="RU363011"/>
    </source>
</evidence>
<evidence type="ECO:0000256" key="8">
    <source>
        <dbReference type="ARBA" id="ARBA00023128"/>
    </source>
</evidence>
<dbReference type="PANTHER" id="PTHR21304:SF0">
    <property type="entry name" value="MICOS COMPLEX SUBUNIT MIC10"/>
    <property type="match status" value="1"/>
</dbReference>
<evidence type="ECO:0000256" key="2">
    <source>
        <dbReference type="ARBA" id="ARBA00004434"/>
    </source>
</evidence>
<evidence type="ECO:0000313" key="12">
    <source>
        <dbReference type="EMBL" id="KAK5170402.1"/>
    </source>
</evidence>
<comment type="similarity">
    <text evidence="3">Belongs to the isochorismatase family.</text>
</comment>
<dbReference type="Proteomes" id="UP001337655">
    <property type="component" value="Unassembled WGS sequence"/>
</dbReference>
<comment type="caution">
    <text evidence="12">The sequence shown here is derived from an EMBL/GenBank/DDBJ whole genome shotgun (WGS) entry which is preliminary data.</text>
</comment>
<keyword evidence="13" id="KW-1185">Reference proteome</keyword>
<keyword evidence="8 10" id="KW-0496">Mitochondrion</keyword>
<comment type="subunit">
    <text evidence="10">Component of the mitochondrial contact site and cristae organizing system (MICOS) complex.</text>
</comment>
<name>A0AAV9PDU4_9PEZI</name>
<keyword evidence="9 10" id="KW-0472">Membrane</keyword>
<dbReference type="EMBL" id="JAVRRT010000007">
    <property type="protein sequence ID" value="KAK5170402.1"/>
    <property type="molecule type" value="Genomic_DNA"/>
</dbReference>
<protein>
    <recommendedName>
        <fullName evidence="10">MICOS complex subunit MIC10</fullName>
    </recommendedName>
</protein>
<proteinExistence type="inferred from homology"/>
<evidence type="ECO:0000256" key="3">
    <source>
        <dbReference type="ARBA" id="ARBA00006336"/>
    </source>
</evidence>
<sequence>MADSTSTNTPAAPVSRTNRPMSEALLNEKWDHCLSTILIRSTLGASFGVIFSVLLFKRRAWPVFTGLGFGAGRAWEECDSKVRPAKPKSEMLATKSDNSRPSTNNLLTTYIKFLAAYAEYYSRKADQASEASSESPTPTMAAIFDPSDPASPLAYDASQTALLLMDYQGLIISHCGPSAQAALRTAANMRNWALKHGIMVLHSVLDVQGTPPPTCKGAARISQMLASAAKDPSSAEEPTEIAFSQADGEYIVLKPAGTISALKSKGAMELLRERGVRSLILCGLSTSGAVLRTAMPAMDEGFVVTVVEDGCADRDEGVHGVVMGSVLPSRAHVVKAEEFTGEWEGKGEA</sequence>
<feature type="domain" description="Isochorismatase-like" evidence="11">
    <location>
        <begin position="160"/>
        <end position="337"/>
    </location>
</feature>
<evidence type="ECO:0000256" key="4">
    <source>
        <dbReference type="ARBA" id="ARBA00006792"/>
    </source>
</evidence>
<feature type="transmembrane region" description="Helical" evidence="10">
    <location>
        <begin position="37"/>
        <end position="56"/>
    </location>
</feature>
<evidence type="ECO:0000256" key="1">
    <source>
        <dbReference type="ARBA" id="ARBA00002689"/>
    </source>
</evidence>
<organism evidence="12 13">
    <name type="scientific">Saxophila tyrrhenica</name>
    <dbReference type="NCBI Taxonomy" id="1690608"/>
    <lineage>
        <taxon>Eukaryota</taxon>
        <taxon>Fungi</taxon>
        <taxon>Dikarya</taxon>
        <taxon>Ascomycota</taxon>
        <taxon>Pezizomycotina</taxon>
        <taxon>Dothideomycetes</taxon>
        <taxon>Dothideomycetidae</taxon>
        <taxon>Mycosphaerellales</taxon>
        <taxon>Extremaceae</taxon>
        <taxon>Saxophila</taxon>
    </lineage>
</organism>
<dbReference type="CDD" id="cd00431">
    <property type="entry name" value="cysteine_hydrolases"/>
    <property type="match status" value="1"/>
</dbReference>
<evidence type="ECO:0000256" key="9">
    <source>
        <dbReference type="ARBA" id="ARBA00023136"/>
    </source>
</evidence>
<keyword evidence="6 10" id="KW-0999">Mitochondrion inner membrane</keyword>
<dbReference type="GO" id="GO:0061617">
    <property type="term" value="C:MICOS complex"/>
    <property type="evidence" value="ECO:0007669"/>
    <property type="project" value="UniProtKB-UniRule"/>
</dbReference>
<evidence type="ECO:0000256" key="6">
    <source>
        <dbReference type="ARBA" id="ARBA00022792"/>
    </source>
</evidence>
<keyword evidence="5 10" id="KW-0812">Transmembrane</keyword>
<gene>
    <name evidence="12" type="ORF">LTR77_004989</name>
</gene>
<comment type="function">
    <text evidence="1 10">Component of the MICOS complex, a large protein complex of the mitochondrial inner membrane that plays crucial roles in the maintenance of crista junctions, inner membrane architecture, and formation of contact sites to the outer membrane.</text>
</comment>
<keyword evidence="7 10" id="KW-1133">Transmembrane helix</keyword>
<dbReference type="Pfam" id="PF00857">
    <property type="entry name" value="Isochorismatase"/>
    <property type="match status" value="1"/>
</dbReference>
<dbReference type="SUPFAM" id="SSF52499">
    <property type="entry name" value="Isochorismatase-like hydrolases"/>
    <property type="match status" value="1"/>
</dbReference>
<evidence type="ECO:0000256" key="7">
    <source>
        <dbReference type="ARBA" id="ARBA00022989"/>
    </source>
</evidence>
<evidence type="ECO:0000256" key="5">
    <source>
        <dbReference type="ARBA" id="ARBA00022692"/>
    </source>
</evidence>
<reference evidence="12 13" key="1">
    <citation type="submission" date="2023-08" db="EMBL/GenBank/DDBJ databases">
        <title>Black Yeasts Isolated from many extreme environments.</title>
        <authorList>
            <person name="Coleine C."/>
            <person name="Stajich J.E."/>
            <person name="Selbmann L."/>
        </authorList>
    </citation>
    <scope>NUCLEOTIDE SEQUENCE [LARGE SCALE GENOMIC DNA]</scope>
    <source>
        <strain evidence="12 13">CCFEE 5935</strain>
    </source>
</reference>
<comment type="similarity">
    <text evidence="4 10">Belongs to the MICOS complex subunit Mic10 family.</text>
</comment>
<dbReference type="Gene3D" id="3.40.50.850">
    <property type="entry name" value="Isochorismatase-like"/>
    <property type="match status" value="1"/>
</dbReference>
<comment type="subcellular location">
    <subcellularLocation>
        <location evidence="2 10">Mitochondrion inner membrane</location>
        <topology evidence="2 10">Single-pass membrane protein</topology>
    </subcellularLocation>
</comment>
<dbReference type="PANTHER" id="PTHR21304">
    <property type="entry name" value="MICOS COMPLEX SUBUNIT MIC10"/>
    <property type="match status" value="1"/>
</dbReference>
<dbReference type="InterPro" id="IPR000868">
    <property type="entry name" value="Isochorismatase-like_dom"/>
</dbReference>
<dbReference type="Pfam" id="PF04418">
    <property type="entry name" value="DUF543"/>
    <property type="match status" value="1"/>
</dbReference>
<dbReference type="GeneID" id="89926333"/>
<dbReference type="InterPro" id="IPR007512">
    <property type="entry name" value="Mic10"/>
</dbReference>
<dbReference type="AlphaFoldDB" id="A0AAV9PDU4"/>
<accession>A0AAV9PDU4</accession>